<evidence type="ECO:0000259" key="5">
    <source>
        <dbReference type="PROSITE" id="PS50893"/>
    </source>
</evidence>
<evidence type="ECO:0000256" key="2">
    <source>
        <dbReference type="ARBA" id="ARBA00022448"/>
    </source>
</evidence>
<evidence type="ECO:0000313" key="7">
    <source>
        <dbReference type="Proteomes" id="UP000024001"/>
    </source>
</evidence>
<gene>
    <name evidence="6" type="ORF">BW34_01417</name>
</gene>
<reference evidence="6 7" key="1">
    <citation type="submission" date="2014-03" db="EMBL/GenBank/DDBJ databases">
        <title>Draft Genome Sequences of 13 Willow Endophytes.</title>
        <authorList>
            <person name="Gan H.Y."/>
            <person name="Gan H.M."/>
            <person name="Savka M.A."/>
            <person name="Hudson A.O."/>
        </authorList>
    </citation>
    <scope>NUCLEOTIDE SEQUENCE [LARGE SCALE GENOMIC DNA]</scope>
    <source>
        <strain evidence="6 7">RIT293</strain>
    </source>
</reference>
<dbReference type="PROSITE" id="PS50893">
    <property type="entry name" value="ABC_TRANSPORTER_2"/>
    <property type="match status" value="1"/>
</dbReference>
<dbReference type="GO" id="GO:0016887">
    <property type="term" value="F:ATP hydrolysis activity"/>
    <property type="evidence" value="ECO:0007669"/>
    <property type="project" value="InterPro"/>
</dbReference>
<evidence type="ECO:0000313" key="6">
    <source>
        <dbReference type="EMBL" id="EZP27433.1"/>
    </source>
</evidence>
<protein>
    <submittedName>
        <fullName evidence="6">Putative ABC multidrug transporter ATP-binding protein</fullName>
    </submittedName>
</protein>
<dbReference type="PANTHER" id="PTHR43335">
    <property type="entry name" value="ABC TRANSPORTER, ATP-BINDING PROTEIN"/>
    <property type="match status" value="1"/>
</dbReference>
<dbReference type="RefSeq" id="WP_036310765.1">
    <property type="nucleotide sequence ID" value="NZ_JFYO01000005.1"/>
</dbReference>
<evidence type="ECO:0000256" key="1">
    <source>
        <dbReference type="ARBA" id="ARBA00005417"/>
    </source>
</evidence>
<dbReference type="SMART" id="SM00382">
    <property type="entry name" value="AAA"/>
    <property type="match status" value="1"/>
</dbReference>
<keyword evidence="4 6" id="KW-0067">ATP-binding</keyword>
<feature type="domain" description="ABC transporter" evidence="5">
    <location>
        <begin position="9"/>
        <end position="235"/>
    </location>
</feature>
<dbReference type="AlphaFoldDB" id="A0A031FS60"/>
<comment type="similarity">
    <text evidence="1">Belongs to the ABC transporter superfamily.</text>
</comment>
<sequence length="310" mass="33077">MDHGLGTGIRVRSVSKSYGGKRVLDDVSFDIPAGTVTGLLGPNGSGKSTAMRSMLGLTIADAGSTTFDGVPYRDLAQPGRTVGALLDPGAHHPGRSVRDTLASAAILAGVPLERARELTGTLGLATAERRRFGALSLGMKQRVALALALLGRPRHLILDEPMNGLDIETADWLRETLVHHAHTTGGSVLVSTHLLQELQTFADRIVVLSEGAIRYSGDVNELTSGRNATVVAVDPDLMRRALTSRGIPFTTDADGSRFAVGVDPRSLSQICIADAIVIDELAEDRESISDLYRRLTRGQYHVEGDVLDLR</sequence>
<dbReference type="EMBL" id="JFYO01000005">
    <property type="protein sequence ID" value="EZP27433.1"/>
    <property type="molecule type" value="Genomic_DNA"/>
</dbReference>
<keyword evidence="7" id="KW-1185">Reference proteome</keyword>
<comment type="caution">
    <text evidence="6">The sequence shown here is derived from an EMBL/GenBank/DDBJ whole genome shotgun (WGS) entry which is preliminary data.</text>
</comment>
<keyword evidence="2" id="KW-0813">Transport</keyword>
<dbReference type="Proteomes" id="UP000024001">
    <property type="component" value="Unassembled WGS sequence"/>
</dbReference>
<dbReference type="PANTHER" id="PTHR43335:SF4">
    <property type="entry name" value="ABC TRANSPORTER, ATP-BINDING PROTEIN"/>
    <property type="match status" value="1"/>
</dbReference>
<dbReference type="Gene3D" id="3.40.50.300">
    <property type="entry name" value="P-loop containing nucleotide triphosphate hydrolases"/>
    <property type="match status" value="1"/>
</dbReference>
<evidence type="ECO:0000256" key="3">
    <source>
        <dbReference type="ARBA" id="ARBA00022741"/>
    </source>
</evidence>
<dbReference type="InterPro" id="IPR003593">
    <property type="entry name" value="AAA+_ATPase"/>
</dbReference>
<keyword evidence="3" id="KW-0547">Nucleotide-binding</keyword>
<accession>A0A031FS60</accession>
<dbReference type="InterPro" id="IPR017871">
    <property type="entry name" value="ABC_transporter-like_CS"/>
</dbReference>
<evidence type="ECO:0000256" key="4">
    <source>
        <dbReference type="ARBA" id="ARBA00022840"/>
    </source>
</evidence>
<name>A0A031FS60_9MICO</name>
<dbReference type="PROSITE" id="PS00211">
    <property type="entry name" value="ABC_TRANSPORTER_1"/>
    <property type="match status" value="1"/>
</dbReference>
<organism evidence="6 7">
    <name type="scientific">Microbacterium oleivorans</name>
    <dbReference type="NCBI Taxonomy" id="273677"/>
    <lineage>
        <taxon>Bacteria</taxon>
        <taxon>Bacillati</taxon>
        <taxon>Actinomycetota</taxon>
        <taxon>Actinomycetes</taxon>
        <taxon>Micrococcales</taxon>
        <taxon>Microbacteriaceae</taxon>
        <taxon>Microbacterium</taxon>
    </lineage>
</organism>
<dbReference type="PATRIC" id="fig|273677.3.peg.1398"/>
<dbReference type="SUPFAM" id="SSF52540">
    <property type="entry name" value="P-loop containing nucleoside triphosphate hydrolases"/>
    <property type="match status" value="1"/>
</dbReference>
<dbReference type="Pfam" id="PF00005">
    <property type="entry name" value="ABC_tran"/>
    <property type="match status" value="1"/>
</dbReference>
<dbReference type="InterPro" id="IPR003439">
    <property type="entry name" value="ABC_transporter-like_ATP-bd"/>
</dbReference>
<dbReference type="InterPro" id="IPR027417">
    <property type="entry name" value="P-loop_NTPase"/>
</dbReference>
<dbReference type="GO" id="GO:0005524">
    <property type="term" value="F:ATP binding"/>
    <property type="evidence" value="ECO:0007669"/>
    <property type="project" value="UniProtKB-KW"/>
</dbReference>
<dbReference type="eggNOG" id="COG1131">
    <property type="taxonomic scope" value="Bacteria"/>
</dbReference>
<proteinExistence type="inferred from homology"/>
<dbReference type="OrthoDB" id="9804819at2"/>